<reference evidence="7 8" key="1">
    <citation type="submission" date="2017-07" db="EMBL/GenBank/DDBJ databases">
        <title>Virgibacillus sp. LM2416.</title>
        <authorList>
            <person name="Tak E.J."/>
            <person name="Bae J.-W."/>
        </authorList>
    </citation>
    <scope>NUCLEOTIDE SEQUENCE [LARGE SCALE GENOMIC DNA]</scope>
    <source>
        <strain evidence="7 8">LM2416</strain>
    </source>
</reference>
<sequence length="366" mass="37539">MTWTIMAFLVAYFFAFNIGASGSAAAMSVPYGSGAVKRRSTALMLCAGGILAGAVIGSGEVVETLSKSLVPPAVLTTQVVVIILMAAAGTLFITNLLGIPLSTSEVTVGAIVGAGLSLQMLNLQTLSVIIAFWFAVPVVACLCTYLFSKGGDFLTKKRNKPLSPKLTKIAAPILIAAGCLEAFAAGMNNVGNAVGPLVGAGIVSAHSGVVTGGICMALGVIFLGGKIIETGGKRIAKLSIWQGITVSCVSGLLVTFASIVGVPVPITQVTTSAIVGSGAAKQGAKVWRQPLIRTIVSIWVISPLLSMVVSYCLVEIVVRSNFYTVSIIAGAIFATLGIAGLASSISKTGLVKNSQRKLLPKKIRRT</sequence>
<feature type="transmembrane region" description="Helical" evidence="6">
    <location>
        <begin position="240"/>
        <end position="262"/>
    </location>
</feature>
<gene>
    <name evidence="7" type="ORF">CFK37_08355</name>
</gene>
<evidence type="ECO:0000313" key="7">
    <source>
        <dbReference type="EMBL" id="ASK62173.1"/>
    </source>
</evidence>
<dbReference type="GO" id="GO:0005315">
    <property type="term" value="F:phosphate transmembrane transporter activity"/>
    <property type="evidence" value="ECO:0007669"/>
    <property type="project" value="InterPro"/>
</dbReference>
<evidence type="ECO:0000256" key="4">
    <source>
        <dbReference type="ARBA" id="ARBA00022989"/>
    </source>
</evidence>
<dbReference type="InterPro" id="IPR001204">
    <property type="entry name" value="Phos_transporter"/>
</dbReference>
<feature type="transmembrane region" description="Helical" evidence="6">
    <location>
        <begin position="74"/>
        <end position="97"/>
    </location>
</feature>
<comment type="similarity">
    <text evidence="6">Belongs to the inorganic phosphate transporter (PiT) (TC 2.A.20) family.</text>
</comment>
<feature type="transmembrane region" description="Helical" evidence="6">
    <location>
        <begin position="126"/>
        <end position="148"/>
    </location>
</feature>
<dbReference type="GO" id="GO:0016020">
    <property type="term" value="C:membrane"/>
    <property type="evidence" value="ECO:0007669"/>
    <property type="project" value="UniProtKB-SubCell"/>
</dbReference>
<feature type="transmembrane region" description="Helical" evidence="6">
    <location>
        <begin position="169"/>
        <end position="187"/>
    </location>
</feature>
<keyword evidence="6" id="KW-0592">Phosphate transport</keyword>
<name>A0A220U348_9BACI</name>
<dbReference type="Pfam" id="PF01384">
    <property type="entry name" value="PHO4"/>
    <property type="match status" value="1"/>
</dbReference>
<dbReference type="EMBL" id="CP022315">
    <property type="protein sequence ID" value="ASK62173.1"/>
    <property type="molecule type" value="Genomic_DNA"/>
</dbReference>
<evidence type="ECO:0000256" key="1">
    <source>
        <dbReference type="ARBA" id="ARBA00004141"/>
    </source>
</evidence>
<keyword evidence="8" id="KW-1185">Reference proteome</keyword>
<feature type="transmembrane region" description="Helical" evidence="6">
    <location>
        <begin position="42"/>
        <end position="62"/>
    </location>
</feature>
<dbReference type="OrthoDB" id="19855at2"/>
<dbReference type="Proteomes" id="UP000198312">
    <property type="component" value="Chromosome"/>
</dbReference>
<evidence type="ECO:0000256" key="2">
    <source>
        <dbReference type="ARBA" id="ARBA00022448"/>
    </source>
</evidence>
<keyword evidence="5 6" id="KW-0472">Membrane</keyword>
<protein>
    <recommendedName>
        <fullName evidence="6">Phosphate transporter</fullName>
    </recommendedName>
</protein>
<evidence type="ECO:0000256" key="5">
    <source>
        <dbReference type="ARBA" id="ARBA00023136"/>
    </source>
</evidence>
<dbReference type="PANTHER" id="PTHR11101">
    <property type="entry name" value="PHOSPHATE TRANSPORTER"/>
    <property type="match status" value="1"/>
</dbReference>
<dbReference type="PANTHER" id="PTHR11101:SF80">
    <property type="entry name" value="PHOSPHATE TRANSPORTER"/>
    <property type="match status" value="1"/>
</dbReference>
<evidence type="ECO:0000313" key="8">
    <source>
        <dbReference type="Proteomes" id="UP000198312"/>
    </source>
</evidence>
<dbReference type="KEGG" id="vil:CFK37_08355"/>
<feature type="transmembrane region" description="Helical" evidence="6">
    <location>
        <begin position="291"/>
        <end position="314"/>
    </location>
</feature>
<organism evidence="7 8">
    <name type="scientific">Virgibacillus phasianinus</name>
    <dbReference type="NCBI Taxonomy" id="2017483"/>
    <lineage>
        <taxon>Bacteria</taxon>
        <taxon>Bacillati</taxon>
        <taxon>Bacillota</taxon>
        <taxon>Bacilli</taxon>
        <taxon>Bacillales</taxon>
        <taxon>Bacillaceae</taxon>
        <taxon>Virgibacillus</taxon>
    </lineage>
</organism>
<feature type="transmembrane region" description="Helical" evidence="6">
    <location>
        <begin position="321"/>
        <end position="342"/>
    </location>
</feature>
<feature type="transmembrane region" description="Helical" evidence="6">
    <location>
        <begin position="207"/>
        <end position="228"/>
    </location>
</feature>
<evidence type="ECO:0000256" key="6">
    <source>
        <dbReference type="RuleBase" id="RU363058"/>
    </source>
</evidence>
<comment type="subcellular location">
    <subcellularLocation>
        <location evidence="1 6">Membrane</location>
        <topology evidence="1 6">Multi-pass membrane protein</topology>
    </subcellularLocation>
</comment>
<dbReference type="RefSeq" id="WP_089061433.1">
    <property type="nucleotide sequence ID" value="NZ_CP022315.1"/>
</dbReference>
<keyword evidence="4 6" id="KW-1133">Transmembrane helix</keyword>
<keyword evidence="2 6" id="KW-0813">Transport</keyword>
<keyword evidence="3 6" id="KW-0812">Transmembrane</keyword>
<proteinExistence type="inferred from homology"/>
<dbReference type="GO" id="GO:0035435">
    <property type="term" value="P:phosphate ion transmembrane transport"/>
    <property type="evidence" value="ECO:0007669"/>
    <property type="project" value="TreeGrafter"/>
</dbReference>
<dbReference type="AlphaFoldDB" id="A0A220U348"/>
<accession>A0A220U348</accession>
<evidence type="ECO:0000256" key="3">
    <source>
        <dbReference type="ARBA" id="ARBA00022692"/>
    </source>
</evidence>